<dbReference type="SMART" id="SM00554">
    <property type="entry name" value="FAS1"/>
    <property type="match status" value="1"/>
</dbReference>
<dbReference type="SMART" id="SM00181">
    <property type="entry name" value="EGF"/>
    <property type="match status" value="3"/>
</dbReference>
<name>A0A8D0G9K9_SPHPU</name>
<accession>A0A8D0G9K9</accession>
<keyword evidence="3 5" id="KW-1015">Disulfide bond</keyword>
<dbReference type="AlphaFoldDB" id="A0A8D0G9K9"/>
<evidence type="ECO:0000256" key="5">
    <source>
        <dbReference type="PROSITE-ProRule" id="PRU00076"/>
    </source>
</evidence>
<evidence type="ECO:0000256" key="1">
    <source>
        <dbReference type="ARBA" id="ARBA00004370"/>
    </source>
</evidence>
<dbReference type="PROSITE" id="PS01248">
    <property type="entry name" value="EGF_LAM_1"/>
    <property type="match status" value="1"/>
</dbReference>
<evidence type="ECO:0000259" key="6">
    <source>
        <dbReference type="PROSITE" id="PS50026"/>
    </source>
</evidence>
<sequence>MQDSIMALSGHKIRIVVKENFVYLNGDVKIITSDIIGTNGVIHFIDKILIPSELQNISSQLSKQNITDVAEAYGYKIYSKLLQDAELLPLVNNPLHQPFTMLWPTDAVFNSLSEERKKWLYHIEHRDKLAAYLKVHMIRDTKILAVNMPRFHSARTMHGSAISFSCSKTSVGELLVDNGNARIVQRHMEFNDGIAYGIDQLLEPPDLGARCDEFVTVELTETRCGLCGFEPSCPLSSVQQGESKSCFYYEKPYSRFRYSTYHHFSLTRQRQYPVFPSLRSLGRGCRRSCFSTNWVPQCCENHYGRDCQVCPGGLEAPCRNRGTCDDRMRGSGRCNCTEAFVGMACELCAPGRYGPDCKECKCTENGMCNEGLHGDGFCFCTEGWSGEHCEIPLVVKPTCSPACHPNAVCRSGNVCECSLSYEGNGRSCT</sequence>
<dbReference type="Gene3D" id="2.30.180.10">
    <property type="entry name" value="FAS1 domain"/>
    <property type="match status" value="2"/>
</dbReference>
<evidence type="ECO:0000256" key="3">
    <source>
        <dbReference type="ARBA" id="ARBA00023157"/>
    </source>
</evidence>
<dbReference type="Gene3D" id="2.10.25.10">
    <property type="entry name" value="Laminin"/>
    <property type="match status" value="2"/>
</dbReference>
<keyword evidence="9" id="KW-1185">Reference proteome</keyword>
<dbReference type="OMA" id="KECKCTE"/>
<evidence type="ECO:0000256" key="4">
    <source>
        <dbReference type="ARBA" id="ARBA00023180"/>
    </source>
</evidence>
<dbReference type="InterPro" id="IPR000742">
    <property type="entry name" value="EGF"/>
</dbReference>
<evidence type="ECO:0000313" key="8">
    <source>
        <dbReference type="Ensembl" id="ENSSPUP00000004774.1"/>
    </source>
</evidence>
<feature type="domain" description="FAS1" evidence="7">
    <location>
        <begin position="62"/>
        <end position="202"/>
    </location>
</feature>
<proteinExistence type="predicted"/>
<keyword evidence="2" id="KW-0472">Membrane</keyword>
<organism evidence="8 9">
    <name type="scientific">Sphenodon punctatus</name>
    <name type="common">Tuatara</name>
    <name type="synonym">Hatteria punctata</name>
    <dbReference type="NCBI Taxonomy" id="8508"/>
    <lineage>
        <taxon>Eukaryota</taxon>
        <taxon>Metazoa</taxon>
        <taxon>Chordata</taxon>
        <taxon>Craniata</taxon>
        <taxon>Vertebrata</taxon>
        <taxon>Euteleostomi</taxon>
        <taxon>Lepidosauria</taxon>
        <taxon>Sphenodontia</taxon>
        <taxon>Sphenodontidae</taxon>
        <taxon>Sphenodon</taxon>
    </lineage>
</organism>
<feature type="disulfide bond" evidence="5">
    <location>
        <begin position="336"/>
        <end position="345"/>
    </location>
</feature>
<dbReference type="FunFam" id="2.30.180.10:FF:000005">
    <property type="entry name" value="Stabilin 2"/>
    <property type="match status" value="1"/>
</dbReference>
<dbReference type="Ensembl" id="ENSSPUT00000005069.1">
    <property type="protein sequence ID" value="ENSSPUP00000004774.1"/>
    <property type="gene ID" value="ENSSPUG00000003689.1"/>
</dbReference>
<dbReference type="InterPro" id="IPR002049">
    <property type="entry name" value="LE_dom"/>
</dbReference>
<comment type="subcellular location">
    <subcellularLocation>
        <location evidence="1">Membrane</location>
    </subcellularLocation>
</comment>
<feature type="domain" description="EGF-like" evidence="6">
    <location>
        <begin position="306"/>
        <end position="346"/>
    </location>
</feature>
<evidence type="ECO:0008006" key="10">
    <source>
        <dbReference type="Google" id="ProtNLM"/>
    </source>
</evidence>
<reference evidence="8" key="1">
    <citation type="submission" date="2025-08" db="UniProtKB">
        <authorList>
            <consortium name="Ensembl"/>
        </authorList>
    </citation>
    <scope>IDENTIFICATION</scope>
</reference>
<feature type="disulfide bond" evidence="5">
    <location>
        <begin position="380"/>
        <end position="389"/>
    </location>
</feature>
<dbReference type="GO" id="GO:0016020">
    <property type="term" value="C:membrane"/>
    <property type="evidence" value="ECO:0007669"/>
    <property type="project" value="UniProtKB-SubCell"/>
</dbReference>
<protein>
    <recommendedName>
        <fullName evidence="10">Stabilin-1</fullName>
    </recommendedName>
</protein>
<dbReference type="InterPro" id="IPR000782">
    <property type="entry name" value="FAS1_domain"/>
</dbReference>
<evidence type="ECO:0000256" key="2">
    <source>
        <dbReference type="ARBA" id="ARBA00023136"/>
    </source>
</evidence>
<evidence type="ECO:0000259" key="7">
    <source>
        <dbReference type="PROSITE" id="PS50213"/>
    </source>
</evidence>
<dbReference type="PROSITE" id="PS00022">
    <property type="entry name" value="EGF_1"/>
    <property type="match status" value="2"/>
</dbReference>
<dbReference type="PROSITE" id="PS50026">
    <property type="entry name" value="EGF_3"/>
    <property type="match status" value="2"/>
</dbReference>
<dbReference type="Pfam" id="PF02469">
    <property type="entry name" value="Fasciclin"/>
    <property type="match status" value="2"/>
</dbReference>
<dbReference type="PROSITE" id="PS50213">
    <property type="entry name" value="FAS1"/>
    <property type="match status" value="2"/>
</dbReference>
<dbReference type="GeneTree" id="ENSGT00940000157928"/>
<feature type="domain" description="FAS1" evidence="7">
    <location>
        <begin position="1"/>
        <end position="49"/>
    </location>
</feature>
<evidence type="ECO:0000313" key="9">
    <source>
        <dbReference type="Proteomes" id="UP000694392"/>
    </source>
</evidence>
<dbReference type="PANTHER" id="PTHR24038">
    <property type="entry name" value="STABILIN"/>
    <property type="match status" value="1"/>
</dbReference>
<keyword evidence="5" id="KW-0245">EGF-like domain</keyword>
<keyword evidence="4" id="KW-0325">Glycoprotein</keyword>
<comment type="caution">
    <text evidence="5">Lacks conserved residue(s) required for the propagation of feature annotation.</text>
</comment>
<dbReference type="Proteomes" id="UP000694392">
    <property type="component" value="Unplaced"/>
</dbReference>
<reference evidence="8" key="2">
    <citation type="submission" date="2025-09" db="UniProtKB">
        <authorList>
            <consortium name="Ensembl"/>
        </authorList>
    </citation>
    <scope>IDENTIFICATION</scope>
</reference>
<dbReference type="PROSITE" id="PS01186">
    <property type="entry name" value="EGF_2"/>
    <property type="match status" value="1"/>
</dbReference>
<dbReference type="InterPro" id="IPR036378">
    <property type="entry name" value="FAS1_dom_sf"/>
</dbReference>
<dbReference type="SUPFAM" id="SSF82153">
    <property type="entry name" value="FAS1 domain"/>
    <property type="match status" value="2"/>
</dbReference>
<dbReference type="PANTHER" id="PTHR24038:SF8">
    <property type="entry name" value="STABILIN-1"/>
    <property type="match status" value="1"/>
</dbReference>
<feature type="domain" description="EGF-like" evidence="6">
    <location>
        <begin position="353"/>
        <end position="390"/>
    </location>
</feature>